<dbReference type="Gene3D" id="1.10.110.10">
    <property type="entry name" value="Plant lipid-transfer and hydrophobic proteins"/>
    <property type="match status" value="1"/>
</dbReference>
<evidence type="ECO:0000256" key="8">
    <source>
        <dbReference type="ARBA" id="ARBA00023288"/>
    </source>
</evidence>
<evidence type="ECO:0000313" key="12">
    <source>
        <dbReference type="Proteomes" id="UP000504609"/>
    </source>
</evidence>
<keyword evidence="5 10" id="KW-0732">Signal</keyword>
<sequence>MASSRFVAFLLLISSQMFVGFSQDLSEFLKGTESILDGNLPPCMRQMLSCQPYIKSPENPPPACCTPLKELLDSDVPCLCSFFSNEKMLKTLNVSQSRALELPKNCGADLDISGCSDAESPTGSTEGPSSSTTTPSPTANTSGLNDSSTGGATRNNPTYGIGHGVAAASSVVALLLSAF</sequence>
<keyword evidence="4" id="KW-0472">Membrane</keyword>
<evidence type="ECO:0000256" key="6">
    <source>
        <dbReference type="ARBA" id="ARBA00023157"/>
    </source>
</evidence>
<dbReference type="PANTHER" id="PTHR33044">
    <property type="entry name" value="BIFUNCTIONAL INHIBITOR/LIPID-TRANSFER PROTEIN/SEED STORAGE 2S ALBUMIN SUPERFAMILY PROTEIN-RELATED"/>
    <property type="match status" value="1"/>
</dbReference>
<dbReference type="Pfam" id="PF14368">
    <property type="entry name" value="LTP_2"/>
    <property type="match status" value="1"/>
</dbReference>
<proteinExistence type="inferred from homology"/>
<evidence type="ECO:0000256" key="7">
    <source>
        <dbReference type="ARBA" id="ARBA00023180"/>
    </source>
</evidence>
<evidence type="ECO:0000313" key="13">
    <source>
        <dbReference type="RefSeq" id="XP_022924146.1"/>
    </source>
</evidence>
<dbReference type="GO" id="GO:0098552">
    <property type="term" value="C:side of membrane"/>
    <property type="evidence" value="ECO:0007669"/>
    <property type="project" value="UniProtKB-KW"/>
</dbReference>
<dbReference type="InterPro" id="IPR016140">
    <property type="entry name" value="Bifunc_inhib/LTP/seed_store"/>
</dbReference>
<feature type="chain" id="PRO_5026991910" evidence="10">
    <location>
        <begin position="23"/>
        <end position="179"/>
    </location>
</feature>
<feature type="domain" description="Bifunctional inhibitor/plant lipid transfer protein/seed storage helical" evidence="11">
    <location>
        <begin position="43"/>
        <end position="115"/>
    </location>
</feature>
<feature type="compositionally biased region" description="Polar residues" evidence="9">
    <location>
        <begin position="139"/>
        <end position="155"/>
    </location>
</feature>
<evidence type="ECO:0000256" key="4">
    <source>
        <dbReference type="ARBA" id="ARBA00022622"/>
    </source>
</evidence>
<keyword evidence="12" id="KW-1185">Reference proteome</keyword>
<evidence type="ECO:0000256" key="2">
    <source>
        <dbReference type="ARBA" id="ARBA00009748"/>
    </source>
</evidence>
<organism evidence="12 13">
    <name type="scientific">Cucurbita moschata</name>
    <name type="common">Winter crookneck squash</name>
    <name type="synonym">Cucurbita pepo var. moschata</name>
    <dbReference type="NCBI Taxonomy" id="3662"/>
    <lineage>
        <taxon>Eukaryota</taxon>
        <taxon>Viridiplantae</taxon>
        <taxon>Streptophyta</taxon>
        <taxon>Embryophyta</taxon>
        <taxon>Tracheophyta</taxon>
        <taxon>Spermatophyta</taxon>
        <taxon>Magnoliopsida</taxon>
        <taxon>eudicotyledons</taxon>
        <taxon>Gunneridae</taxon>
        <taxon>Pentapetalae</taxon>
        <taxon>rosids</taxon>
        <taxon>fabids</taxon>
        <taxon>Cucurbitales</taxon>
        <taxon>Cucurbitaceae</taxon>
        <taxon>Cucurbiteae</taxon>
        <taxon>Cucurbita</taxon>
    </lineage>
</organism>
<reference evidence="13" key="1">
    <citation type="submission" date="2025-08" db="UniProtKB">
        <authorList>
            <consortium name="RefSeq"/>
        </authorList>
    </citation>
    <scope>IDENTIFICATION</scope>
    <source>
        <tissue evidence="13">Young leaves</tissue>
    </source>
</reference>
<evidence type="ECO:0000256" key="3">
    <source>
        <dbReference type="ARBA" id="ARBA00022475"/>
    </source>
</evidence>
<dbReference type="RefSeq" id="XP_022924146.1">
    <property type="nucleotide sequence ID" value="XM_023068378.1"/>
</dbReference>
<dbReference type="InterPro" id="IPR043325">
    <property type="entry name" value="LTSS"/>
</dbReference>
<keyword evidence="4" id="KW-0336">GPI-anchor</keyword>
<dbReference type="Proteomes" id="UP000504609">
    <property type="component" value="Unplaced"/>
</dbReference>
<name>A0A6J1E8R9_CUCMO</name>
<protein>
    <submittedName>
        <fullName evidence="13">Protein YLS3-like</fullName>
    </submittedName>
</protein>
<dbReference type="GeneID" id="111431672"/>
<evidence type="ECO:0000256" key="10">
    <source>
        <dbReference type="SAM" id="SignalP"/>
    </source>
</evidence>
<accession>A0A6J1E8R9</accession>
<feature type="region of interest" description="Disordered" evidence="9">
    <location>
        <begin position="116"/>
        <end position="155"/>
    </location>
</feature>
<keyword evidence="7" id="KW-0325">Glycoprotein</keyword>
<feature type="compositionally biased region" description="Low complexity" evidence="9">
    <location>
        <begin position="119"/>
        <end position="138"/>
    </location>
</feature>
<evidence type="ECO:0000256" key="1">
    <source>
        <dbReference type="ARBA" id="ARBA00004609"/>
    </source>
</evidence>
<dbReference type="InterPro" id="IPR036312">
    <property type="entry name" value="Bifun_inhib/LTP/seed_sf"/>
</dbReference>
<dbReference type="KEGG" id="cmos:111431672"/>
<dbReference type="CDD" id="cd00010">
    <property type="entry name" value="AAI_LTSS"/>
    <property type="match status" value="1"/>
</dbReference>
<feature type="signal peptide" evidence="10">
    <location>
        <begin position="1"/>
        <end position="22"/>
    </location>
</feature>
<dbReference type="SUPFAM" id="SSF47699">
    <property type="entry name" value="Bifunctional inhibitor/lipid-transfer protein/seed storage 2S albumin"/>
    <property type="match status" value="1"/>
</dbReference>
<keyword evidence="6" id="KW-1015">Disulfide bond</keyword>
<evidence type="ECO:0000259" key="11">
    <source>
        <dbReference type="SMART" id="SM00499"/>
    </source>
</evidence>
<dbReference type="GO" id="GO:0005886">
    <property type="term" value="C:plasma membrane"/>
    <property type="evidence" value="ECO:0007669"/>
    <property type="project" value="UniProtKB-SubCell"/>
</dbReference>
<evidence type="ECO:0000256" key="5">
    <source>
        <dbReference type="ARBA" id="ARBA00022729"/>
    </source>
</evidence>
<keyword evidence="3" id="KW-1003">Cell membrane</keyword>
<comment type="similarity">
    <text evidence="2">Belongs to the plant LTP family.</text>
</comment>
<gene>
    <name evidence="13" type="primary">LOC111431672</name>
</gene>
<keyword evidence="8" id="KW-0449">Lipoprotein</keyword>
<comment type="subcellular location">
    <subcellularLocation>
        <location evidence="1">Cell membrane</location>
        <topology evidence="1">Lipid-anchor</topology>
        <topology evidence="1">GPI-anchor</topology>
    </subcellularLocation>
</comment>
<dbReference type="AlphaFoldDB" id="A0A6J1E8R9"/>
<evidence type="ECO:0000256" key="9">
    <source>
        <dbReference type="SAM" id="MobiDB-lite"/>
    </source>
</evidence>
<dbReference type="SMART" id="SM00499">
    <property type="entry name" value="AAI"/>
    <property type="match status" value="1"/>
</dbReference>